<accession>J3L042</accession>
<dbReference type="PANTHER" id="PTHR47074:SF73">
    <property type="entry name" value="OS04G0448401 PROTEIN"/>
    <property type="match status" value="1"/>
</dbReference>
<dbReference type="Gene3D" id="3.30.420.10">
    <property type="entry name" value="Ribonuclease H-like superfamily/Ribonuclease H"/>
    <property type="match status" value="1"/>
</dbReference>
<reference evidence="2" key="2">
    <citation type="submission" date="2013-04" db="UniProtKB">
        <authorList>
            <consortium name="EnsemblPlants"/>
        </authorList>
    </citation>
    <scope>IDENTIFICATION</scope>
</reference>
<dbReference type="EnsemblPlants" id="OB01G25980.1">
    <property type="protein sequence ID" value="OB01G25980.1"/>
    <property type="gene ID" value="OB01G25980"/>
</dbReference>
<dbReference type="Proteomes" id="UP000006038">
    <property type="component" value="Chromosome 1"/>
</dbReference>
<feature type="domain" description="RNase H type-1" evidence="1">
    <location>
        <begin position="313"/>
        <end position="433"/>
    </location>
</feature>
<dbReference type="InterPro" id="IPR036397">
    <property type="entry name" value="RNaseH_sf"/>
</dbReference>
<dbReference type="HOGENOM" id="CLU_000680_14_9_1"/>
<dbReference type="Gramene" id="OB01G25980.1">
    <property type="protein sequence ID" value="OB01G25980.1"/>
    <property type="gene ID" value="OB01G25980"/>
</dbReference>
<name>J3L042_ORYBR</name>
<keyword evidence="3" id="KW-1185">Reference proteome</keyword>
<proteinExistence type="predicted"/>
<dbReference type="GO" id="GO:0004523">
    <property type="term" value="F:RNA-DNA hybrid ribonuclease activity"/>
    <property type="evidence" value="ECO:0007669"/>
    <property type="project" value="InterPro"/>
</dbReference>
<dbReference type="OMA" id="WHICEAR"/>
<dbReference type="InterPro" id="IPR012337">
    <property type="entry name" value="RNaseH-like_sf"/>
</dbReference>
<dbReference type="PANTHER" id="PTHR47074">
    <property type="entry name" value="BNAC02G40300D PROTEIN"/>
    <property type="match status" value="1"/>
</dbReference>
<dbReference type="InterPro" id="IPR052929">
    <property type="entry name" value="RNase_H-like_EbsB-rel"/>
</dbReference>
<sequence length="461" mass="52005">MLKAVVQAIPNFVMICEKMHWKSWEWLSTPKFLGGMGFRDFVLFNQAMLGKQGWRLVTDPDSLCSRVLKGRYFPTTSFWDAAKPRSASFTWRSILFGRDLLKKGVRWGVGDGRTIKILADNWIPANVILEVPISRHGGDDFASWPHDRRGLFTKVFWWLKVVVVEVYPLTCTSMKETGRVCGNQCSRDDHSEHVFLLCPFAVAVWEEIKSLFGISLDRGGLMTLRLRIFEFLSRNSGIHNTVLAVTIWHIWEARNNARNNGRAMHPRRVAQRISGYVEMIVLHCSIPGNASRCDHPPSVPSWDPPPAGTVLINIDAALFQTTRQMGMCVLIRDHNGDCLLASNERAVGILTPEIAEAWAIRRALTIAKEEGLQRVIVASDCLPVIQKLQTPVRDRSRVGCLVEDIKKIGAGMNACSFIHVSRLCNVEAYTLAHCSEHSVCNIYRNETPEFGRCSVLMFGNQ</sequence>
<dbReference type="eggNOG" id="KOG1075">
    <property type="taxonomic scope" value="Eukaryota"/>
</dbReference>
<evidence type="ECO:0000259" key="1">
    <source>
        <dbReference type="Pfam" id="PF13456"/>
    </source>
</evidence>
<evidence type="ECO:0000313" key="2">
    <source>
        <dbReference type="EnsemblPlants" id="OB01G25980.1"/>
    </source>
</evidence>
<dbReference type="AlphaFoldDB" id="J3L042"/>
<protein>
    <recommendedName>
        <fullName evidence="1">RNase H type-1 domain-containing protein</fullName>
    </recommendedName>
</protein>
<evidence type="ECO:0000313" key="3">
    <source>
        <dbReference type="Proteomes" id="UP000006038"/>
    </source>
</evidence>
<organism evidence="2">
    <name type="scientific">Oryza brachyantha</name>
    <name type="common">malo sina</name>
    <dbReference type="NCBI Taxonomy" id="4533"/>
    <lineage>
        <taxon>Eukaryota</taxon>
        <taxon>Viridiplantae</taxon>
        <taxon>Streptophyta</taxon>
        <taxon>Embryophyta</taxon>
        <taxon>Tracheophyta</taxon>
        <taxon>Spermatophyta</taxon>
        <taxon>Magnoliopsida</taxon>
        <taxon>Liliopsida</taxon>
        <taxon>Poales</taxon>
        <taxon>Poaceae</taxon>
        <taxon>BOP clade</taxon>
        <taxon>Oryzoideae</taxon>
        <taxon>Oryzeae</taxon>
        <taxon>Oryzinae</taxon>
        <taxon>Oryza</taxon>
    </lineage>
</organism>
<dbReference type="InterPro" id="IPR002156">
    <property type="entry name" value="RNaseH_domain"/>
</dbReference>
<dbReference type="Pfam" id="PF13456">
    <property type="entry name" value="RVT_3"/>
    <property type="match status" value="1"/>
</dbReference>
<dbReference type="CDD" id="cd06222">
    <property type="entry name" value="RNase_H_like"/>
    <property type="match status" value="1"/>
</dbReference>
<dbReference type="GO" id="GO:0003676">
    <property type="term" value="F:nucleic acid binding"/>
    <property type="evidence" value="ECO:0007669"/>
    <property type="project" value="InterPro"/>
</dbReference>
<dbReference type="SUPFAM" id="SSF53098">
    <property type="entry name" value="Ribonuclease H-like"/>
    <property type="match status" value="1"/>
</dbReference>
<dbReference type="InterPro" id="IPR044730">
    <property type="entry name" value="RNase_H-like_dom_plant"/>
</dbReference>
<reference evidence="2" key="1">
    <citation type="journal article" date="2013" name="Nat. Commun.">
        <title>Whole-genome sequencing of Oryza brachyantha reveals mechanisms underlying Oryza genome evolution.</title>
        <authorList>
            <person name="Chen J."/>
            <person name="Huang Q."/>
            <person name="Gao D."/>
            <person name="Wang J."/>
            <person name="Lang Y."/>
            <person name="Liu T."/>
            <person name="Li B."/>
            <person name="Bai Z."/>
            <person name="Luis Goicoechea J."/>
            <person name="Liang C."/>
            <person name="Chen C."/>
            <person name="Zhang W."/>
            <person name="Sun S."/>
            <person name="Liao Y."/>
            <person name="Zhang X."/>
            <person name="Yang L."/>
            <person name="Song C."/>
            <person name="Wang M."/>
            <person name="Shi J."/>
            <person name="Liu G."/>
            <person name="Liu J."/>
            <person name="Zhou H."/>
            <person name="Zhou W."/>
            <person name="Yu Q."/>
            <person name="An N."/>
            <person name="Chen Y."/>
            <person name="Cai Q."/>
            <person name="Wang B."/>
            <person name="Liu B."/>
            <person name="Min J."/>
            <person name="Huang Y."/>
            <person name="Wu H."/>
            <person name="Li Z."/>
            <person name="Zhang Y."/>
            <person name="Yin Y."/>
            <person name="Song W."/>
            <person name="Jiang J."/>
            <person name="Jackson S.A."/>
            <person name="Wing R.A."/>
            <person name="Wang J."/>
            <person name="Chen M."/>
        </authorList>
    </citation>
    <scope>NUCLEOTIDE SEQUENCE [LARGE SCALE GENOMIC DNA]</scope>
    <source>
        <strain evidence="2">cv. IRGC 101232</strain>
    </source>
</reference>